<dbReference type="PANTHER" id="PTHR13286:SF6">
    <property type="entry name" value="HISTONE DEACETYLASE COMPLEX SUBUNIT SAP30L-RELATED"/>
    <property type="match status" value="1"/>
</dbReference>
<dbReference type="AlphaFoldDB" id="A0A914WHI5"/>
<sequence>MNPPSGASCAGRPAQTLPSSSMTCCLIENNNRRCMRSASSHSFSKRMAKIVEQKKLKLQPDALARHNSICTHHRRMLISQAAKTRDRKDNGRDSGSDDELASIGDTSNGKGGNSNKVKLHALSASTLRRYKKHFKLATKPGANKQQLVDTVLEHFQTLPVNEKETLTYFIYTVKTGRNRLDQMKSASID</sequence>
<evidence type="ECO:0000313" key="14">
    <source>
        <dbReference type="Proteomes" id="UP000887566"/>
    </source>
</evidence>
<dbReference type="GO" id="GO:0003677">
    <property type="term" value="F:DNA binding"/>
    <property type="evidence" value="ECO:0007669"/>
    <property type="project" value="UniProtKB-KW"/>
</dbReference>
<evidence type="ECO:0000313" key="15">
    <source>
        <dbReference type="WBParaSite" id="PSAMB.scaffold4254size15193.g23886.t1"/>
    </source>
</evidence>
<evidence type="ECO:0000256" key="10">
    <source>
        <dbReference type="ARBA" id="ARBA00023242"/>
    </source>
</evidence>
<feature type="compositionally biased region" description="Basic and acidic residues" evidence="11">
    <location>
        <begin position="83"/>
        <end position="95"/>
    </location>
</feature>
<dbReference type="Proteomes" id="UP000887566">
    <property type="component" value="Unplaced"/>
</dbReference>
<dbReference type="GO" id="GO:0006355">
    <property type="term" value="P:regulation of DNA-templated transcription"/>
    <property type="evidence" value="ECO:0007669"/>
    <property type="project" value="TreeGrafter"/>
</dbReference>
<dbReference type="Pfam" id="PF13867">
    <property type="entry name" value="SAP30_Sin3_bdg"/>
    <property type="match status" value="1"/>
</dbReference>
<reference evidence="15" key="1">
    <citation type="submission" date="2022-11" db="UniProtKB">
        <authorList>
            <consortium name="WormBaseParasite"/>
        </authorList>
    </citation>
    <scope>IDENTIFICATION</scope>
</reference>
<keyword evidence="6" id="KW-0862">Zinc</keyword>
<accession>A0A914WHI5</accession>
<dbReference type="InterPro" id="IPR024145">
    <property type="entry name" value="His_deAcase_SAP30/SAP30L"/>
</dbReference>
<evidence type="ECO:0000256" key="6">
    <source>
        <dbReference type="ARBA" id="ARBA00022833"/>
    </source>
</evidence>
<dbReference type="InterPro" id="IPR025718">
    <property type="entry name" value="SAP30_Sin3-bd"/>
</dbReference>
<keyword evidence="9" id="KW-0804">Transcription</keyword>
<dbReference type="Pfam" id="PF13866">
    <property type="entry name" value="zf-SAP30"/>
    <property type="match status" value="1"/>
</dbReference>
<comment type="subcellular location">
    <subcellularLocation>
        <location evidence="1">Nucleus</location>
    </subcellularLocation>
</comment>
<keyword evidence="5" id="KW-0863">Zinc-finger</keyword>
<name>A0A914WHI5_9BILA</name>
<dbReference type="PANTHER" id="PTHR13286">
    <property type="entry name" value="SAP30"/>
    <property type="match status" value="1"/>
</dbReference>
<keyword evidence="8" id="KW-0238">DNA-binding</keyword>
<evidence type="ECO:0000256" key="1">
    <source>
        <dbReference type="ARBA" id="ARBA00004123"/>
    </source>
</evidence>
<dbReference type="GO" id="GO:0000118">
    <property type="term" value="C:histone deacetylase complex"/>
    <property type="evidence" value="ECO:0007669"/>
    <property type="project" value="TreeGrafter"/>
</dbReference>
<dbReference type="InterPro" id="IPR025717">
    <property type="entry name" value="SAP30_zn-finger"/>
</dbReference>
<evidence type="ECO:0000259" key="13">
    <source>
        <dbReference type="Pfam" id="PF13867"/>
    </source>
</evidence>
<evidence type="ECO:0000256" key="5">
    <source>
        <dbReference type="ARBA" id="ARBA00022771"/>
    </source>
</evidence>
<evidence type="ECO:0000259" key="12">
    <source>
        <dbReference type="Pfam" id="PF13866"/>
    </source>
</evidence>
<dbReference type="GO" id="GO:0008270">
    <property type="term" value="F:zinc ion binding"/>
    <property type="evidence" value="ECO:0007669"/>
    <property type="project" value="UniProtKB-KW"/>
</dbReference>
<feature type="domain" description="Histone deacetylase complex subunit SAP30 Sin3 binding" evidence="13">
    <location>
        <begin position="122"/>
        <end position="174"/>
    </location>
</feature>
<evidence type="ECO:0000256" key="7">
    <source>
        <dbReference type="ARBA" id="ARBA00023015"/>
    </source>
</evidence>
<dbReference type="InterPro" id="IPR038291">
    <property type="entry name" value="SAP30_C_sf"/>
</dbReference>
<keyword evidence="10" id="KW-0539">Nucleus</keyword>
<evidence type="ECO:0000256" key="9">
    <source>
        <dbReference type="ARBA" id="ARBA00023163"/>
    </source>
</evidence>
<evidence type="ECO:0000256" key="11">
    <source>
        <dbReference type="SAM" id="MobiDB-lite"/>
    </source>
</evidence>
<keyword evidence="3" id="KW-0678">Repressor</keyword>
<dbReference type="Gene3D" id="6.10.160.20">
    <property type="match status" value="1"/>
</dbReference>
<protein>
    <submittedName>
        <fullName evidence="15">Histone deacetylase complex subunit SAP30 Sin3 binding domain-containing protein</fullName>
    </submittedName>
</protein>
<keyword evidence="14" id="KW-1185">Reference proteome</keyword>
<feature type="region of interest" description="Disordered" evidence="11">
    <location>
        <begin position="79"/>
        <end position="117"/>
    </location>
</feature>
<proteinExistence type="inferred from homology"/>
<dbReference type="Gene3D" id="3.40.1800.30">
    <property type="match status" value="1"/>
</dbReference>
<organism evidence="14 15">
    <name type="scientific">Plectus sambesii</name>
    <dbReference type="NCBI Taxonomy" id="2011161"/>
    <lineage>
        <taxon>Eukaryota</taxon>
        <taxon>Metazoa</taxon>
        <taxon>Ecdysozoa</taxon>
        <taxon>Nematoda</taxon>
        <taxon>Chromadorea</taxon>
        <taxon>Plectida</taxon>
        <taxon>Plectina</taxon>
        <taxon>Plectoidea</taxon>
        <taxon>Plectidae</taxon>
        <taxon>Plectus</taxon>
    </lineage>
</organism>
<evidence type="ECO:0000256" key="4">
    <source>
        <dbReference type="ARBA" id="ARBA00022723"/>
    </source>
</evidence>
<evidence type="ECO:0000256" key="3">
    <source>
        <dbReference type="ARBA" id="ARBA00022491"/>
    </source>
</evidence>
<keyword evidence="4" id="KW-0479">Metal-binding</keyword>
<comment type="similarity">
    <text evidence="2">Belongs to the SAP30 family.</text>
</comment>
<feature type="domain" description="Histone deacetylase complex subunit SAP30 zinc-finger" evidence="12">
    <location>
        <begin position="22"/>
        <end position="89"/>
    </location>
</feature>
<keyword evidence="7" id="KW-0805">Transcription regulation</keyword>
<dbReference type="GO" id="GO:0003712">
    <property type="term" value="F:transcription coregulator activity"/>
    <property type="evidence" value="ECO:0007669"/>
    <property type="project" value="TreeGrafter"/>
</dbReference>
<evidence type="ECO:0000256" key="8">
    <source>
        <dbReference type="ARBA" id="ARBA00023125"/>
    </source>
</evidence>
<feature type="compositionally biased region" description="Polar residues" evidence="11">
    <location>
        <begin position="104"/>
        <end position="116"/>
    </location>
</feature>
<dbReference type="WBParaSite" id="PSAMB.scaffold4254size15193.g23886.t1">
    <property type="protein sequence ID" value="PSAMB.scaffold4254size15193.g23886.t1"/>
    <property type="gene ID" value="PSAMB.scaffold4254size15193.g23886"/>
</dbReference>
<evidence type="ECO:0000256" key="2">
    <source>
        <dbReference type="ARBA" id="ARBA00006283"/>
    </source>
</evidence>